<name>A0AA36DC33_9BILA</name>
<dbReference type="AlphaFoldDB" id="A0AA36DC33"/>
<feature type="non-terminal residue" evidence="2">
    <location>
        <position position="99"/>
    </location>
</feature>
<dbReference type="EMBL" id="CATQJA010002700">
    <property type="protein sequence ID" value="CAJ0584752.1"/>
    <property type="molecule type" value="Genomic_DNA"/>
</dbReference>
<keyword evidence="3" id="KW-1185">Reference proteome</keyword>
<sequence>MDVIKQSDAIPGDVGRVDGSPNLRRQRGHMLGDLSDGRPKYCLRDNANQRITAFVPESKGRPMADSMPEPYERFSLCQPKVDGTDAAPRKVAPADEERV</sequence>
<reference evidence="2" key="1">
    <citation type="submission" date="2023-06" db="EMBL/GenBank/DDBJ databases">
        <authorList>
            <person name="Delattre M."/>
        </authorList>
    </citation>
    <scope>NUCLEOTIDE SEQUENCE</scope>
    <source>
        <strain evidence="2">AF72</strain>
    </source>
</reference>
<feature type="region of interest" description="Disordered" evidence="1">
    <location>
        <begin position="80"/>
        <end position="99"/>
    </location>
</feature>
<evidence type="ECO:0000313" key="3">
    <source>
        <dbReference type="Proteomes" id="UP001177023"/>
    </source>
</evidence>
<proteinExistence type="predicted"/>
<organism evidence="2 3">
    <name type="scientific">Mesorhabditis spiculigera</name>
    <dbReference type="NCBI Taxonomy" id="96644"/>
    <lineage>
        <taxon>Eukaryota</taxon>
        <taxon>Metazoa</taxon>
        <taxon>Ecdysozoa</taxon>
        <taxon>Nematoda</taxon>
        <taxon>Chromadorea</taxon>
        <taxon>Rhabditida</taxon>
        <taxon>Rhabditina</taxon>
        <taxon>Rhabditomorpha</taxon>
        <taxon>Rhabditoidea</taxon>
        <taxon>Rhabditidae</taxon>
        <taxon>Mesorhabditinae</taxon>
        <taxon>Mesorhabditis</taxon>
    </lineage>
</organism>
<accession>A0AA36DC33</accession>
<protein>
    <submittedName>
        <fullName evidence="2">Uncharacterized protein</fullName>
    </submittedName>
</protein>
<comment type="caution">
    <text evidence="2">The sequence shown here is derived from an EMBL/GenBank/DDBJ whole genome shotgun (WGS) entry which is preliminary data.</text>
</comment>
<gene>
    <name evidence="2" type="ORF">MSPICULIGERA_LOCUS22794</name>
</gene>
<evidence type="ECO:0000256" key="1">
    <source>
        <dbReference type="SAM" id="MobiDB-lite"/>
    </source>
</evidence>
<feature type="region of interest" description="Disordered" evidence="1">
    <location>
        <begin position="1"/>
        <end position="37"/>
    </location>
</feature>
<evidence type="ECO:0000313" key="2">
    <source>
        <dbReference type="EMBL" id="CAJ0584752.1"/>
    </source>
</evidence>
<dbReference type="Proteomes" id="UP001177023">
    <property type="component" value="Unassembled WGS sequence"/>
</dbReference>